<name>A0A9P8UID1_9PEZI</name>
<dbReference type="RefSeq" id="XP_045957190.1">
    <property type="nucleotide sequence ID" value="XM_046103004.1"/>
</dbReference>
<dbReference type="GeneID" id="70131896"/>
<gene>
    <name evidence="2" type="ORF">BKA67DRAFT_567889</name>
</gene>
<evidence type="ECO:0000256" key="1">
    <source>
        <dbReference type="SAM" id="Phobius"/>
    </source>
</evidence>
<sequence>MREREAWGVSPAGQLFLCLCCCLSLYFSLNLARQCNNDRTTGVHPRVAFDAYCVLLEATGTPHALSRLVTQPPLPRLNDNNPASPAHTSGDWTCLVWLS</sequence>
<feature type="transmembrane region" description="Helical" evidence="1">
    <location>
        <begin position="12"/>
        <end position="29"/>
    </location>
</feature>
<evidence type="ECO:0000313" key="3">
    <source>
        <dbReference type="Proteomes" id="UP000758603"/>
    </source>
</evidence>
<keyword evidence="3" id="KW-1185">Reference proteome</keyword>
<proteinExistence type="predicted"/>
<evidence type="ECO:0000313" key="2">
    <source>
        <dbReference type="EMBL" id="KAH6652913.1"/>
    </source>
</evidence>
<organism evidence="2 3">
    <name type="scientific">Truncatella angustata</name>
    <dbReference type="NCBI Taxonomy" id="152316"/>
    <lineage>
        <taxon>Eukaryota</taxon>
        <taxon>Fungi</taxon>
        <taxon>Dikarya</taxon>
        <taxon>Ascomycota</taxon>
        <taxon>Pezizomycotina</taxon>
        <taxon>Sordariomycetes</taxon>
        <taxon>Xylariomycetidae</taxon>
        <taxon>Amphisphaeriales</taxon>
        <taxon>Sporocadaceae</taxon>
        <taxon>Truncatella</taxon>
    </lineage>
</organism>
<keyword evidence="1" id="KW-1133">Transmembrane helix</keyword>
<keyword evidence="1" id="KW-0472">Membrane</keyword>
<dbReference type="EMBL" id="JAGPXC010000005">
    <property type="protein sequence ID" value="KAH6652913.1"/>
    <property type="molecule type" value="Genomic_DNA"/>
</dbReference>
<comment type="caution">
    <text evidence="2">The sequence shown here is derived from an EMBL/GenBank/DDBJ whole genome shotgun (WGS) entry which is preliminary data.</text>
</comment>
<protein>
    <submittedName>
        <fullName evidence="2">Uncharacterized protein</fullName>
    </submittedName>
</protein>
<dbReference type="Proteomes" id="UP000758603">
    <property type="component" value="Unassembled WGS sequence"/>
</dbReference>
<accession>A0A9P8UID1</accession>
<keyword evidence="1" id="KW-0812">Transmembrane</keyword>
<dbReference type="AlphaFoldDB" id="A0A9P8UID1"/>
<reference evidence="2" key="1">
    <citation type="journal article" date="2021" name="Nat. Commun.">
        <title>Genetic determinants of endophytism in the Arabidopsis root mycobiome.</title>
        <authorList>
            <person name="Mesny F."/>
            <person name="Miyauchi S."/>
            <person name="Thiergart T."/>
            <person name="Pickel B."/>
            <person name="Atanasova L."/>
            <person name="Karlsson M."/>
            <person name="Huettel B."/>
            <person name="Barry K.W."/>
            <person name="Haridas S."/>
            <person name="Chen C."/>
            <person name="Bauer D."/>
            <person name="Andreopoulos W."/>
            <person name="Pangilinan J."/>
            <person name="LaButti K."/>
            <person name="Riley R."/>
            <person name="Lipzen A."/>
            <person name="Clum A."/>
            <person name="Drula E."/>
            <person name="Henrissat B."/>
            <person name="Kohler A."/>
            <person name="Grigoriev I.V."/>
            <person name="Martin F.M."/>
            <person name="Hacquard S."/>
        </authorList>
    </citation>
    <scope>NUCLEOTIDE SEQUENCE</scope>
    <source>
        <strain evidence="2">MPI-SDFR-AT-0073</strain>
    </source>
</reference>